<dbReference type="RefSeq" id="WP_029910176.1">
    <property type="nucleotide sequence ID" value="NZ_AP020335.1"/>
</dbReference>
<gene>
    <name evidence="1" type="ORF">EI16_04980</name>
</gene>
<protein>
    <submittedName>
        <fullName evidence="1">Uncharacterized protein</fullName>
    </submittedName>
</protein>
<keyword evidence="2" id="KW-1185">Reference proteome</keyword>
<evidence type="ECO:0000313" key="2">
    <source>
        <dbReference type="Proteomes" id="UP000027341"/>
    </source>
</evidence>
<proteinExistence type="predicted"/>
<evidence type="ECO:0000313" key="1">
    <source>
        <dbReference type="EMBL" id="KDN95656.1"/>
    </source>
</evidence>
<dbReference type="Proteomes" id="UP000027341">
    <property type="component" value="Unassembled WGS sequence"/>
</dbReference>
<dbReference type="STRING" id="28885.EI16_04980"/>
<sequence>MTLEREFLHLDEAGDLPGISKYDVIEMIRSGKINAYAWIPQHKLFAVAKFKQYEKYSTLGSFQYEGVVSFDSTAAIEILDDNKTVSLTYVEISEPQKIHNWSSEAPSIKYPNDRYSSHLPYTEVPDFSFLSCKEPKSVSDITAPLYEQIVNAAKAFNAEPDAISHGKELMAETLEKFSTNIESSSIKIKPNQFRFKKSEIPVLNTPKIQKQVEQSTQSLLDQLIIEIMNNGISRSDHIWNILKAESKQEIFDRQYDQYGIIEEISNERIAWKGISKERSMSRRTFINRVSKLRKNVST</sequence>
<name>A0A066ZZ91_HYDMR</name>
<dbReference type="EMBL" id="JMIU01000001">
    <property type="protein sequence ID" value="KDN95656.1"/>
    <property type="molecule type" value="Genomic_DNA"/>
</dbReference>
<accession>A0A066ZZ91</accession>
<comment type="caution">
    <text evidence="1">The sequence shown here is derived from an EMBL/GenBank/DDBJ whole genome shotgun (WGS) entry which is preliminary data.</text>
</comment>
<dbReference type="AlphaFoldDB" id="A0A066ZZ91"/>
<organism evidence="1 2">
    <name type="scientific">Hydrogenovibrio marinus</name>
    <dbReference type="NCBI Taxonomy" id="28885"/>
    <lineage>
        <taxon>Bacteria</taxon>
        <taxon>Pseudomonadati</taxon>
        <taxon>Pseudomonadota</taxon>
        <taxon>Gammaproteobacteria</taxon>
        <taxon>Thiotrichales</taxon>
        <taxon>Piscirickettsiaceae</taxon>
        <taxon>Hydrogenovibrio</taxon>
    </lineage>
</organism>
<reference evidence="1 2" key="1">
    <citation type="submission" date="2014-04" db="EMBL/GenBank/DDBJ databases">
        <title>Draft genome sequence of Hydrogenovibrio marinus MH-110, a model organism for aerobic H2 metabolism.</title>
        <authorList>
            <person name="Cha H.J."/>
            <person name="Jo B.H."/>
            <person name="Hwang B.H."/>
        </authorList>
    </citation>
    <scope>NUCLEOTIDE SEQUENCE [LARGE SCALE GENOMIC DNA]</scope>
    <source>
        <strain evidence="1 2">MH-110</strain>
    </source>
</reference>